<evidence type="ECO:0000256" key="4">
    <source>
        <dbReference type="ARBA" id="ARBA00022968"/>
    </source>
</evidence>
<proteinExistence type="inferred from homology"/>
<sequence length="680" mass="76853">MAMAMRGDPKQRRASASAPHGGAAHHVADKLRRHSTFLLLLLLLWFALSLYLFLSATPPPPRPAFLPSTSTPRPALRIYVYDLPARFNRHWVAADARCATHLFAAEVALHEALLAYAGRAARPDDATLFFVPVYVSCNFSTDNGFPSLSHARALLADAVDLVRAQMPYWNRSAGADHVFVASHDFGACFHPMEDVAIADGIPEFLKRSILLQTFGVQGTHVCQEADHVVIPPHVPPEVALELPEPEKAQRDIFAFFRGKMEVHPKNISGRFYSKKVRTELLQKYGRNRKFYLKRKRYGNYRSEMARSLFCLCPLGWAPWSPRLVESVLLGCIPVIIADDIRLPFPSVLQWLDISLQVAEKDVASLEMVLDHVVATNLTVIQKNLWDPVKRKALVFNRPMEEGDATWQVLRELEILLDRSQRRHVESWKRRDMVFVVTSGGDSSANKLLRRSWLKKLMISSSSSRRRRRRPAAFVCNPGPAMATIASGILPPFHNLHSLWTCLRQIVPGEVAGTCSSTRHWTSKATNQLVTILSMQCPQCGEELEPHRITNLYAPGINIWDGCCKNHANEVGEYYNREYEGLKTQMESTIAKQGKDLEELDVLVKSVGRQFESLESSLKTFLLSMTERMKMMATQLPAAMDLVQYLEKDVHDIISALSQKPPYLARLMHPSTDRYMQACFC</sequence>
<dbReference type="Pfam" id="PF03016">
    <property type="entry name" value="Exostosin_GT47"/>
    <property type="match status" value="1"/>
</dbReference>
<reference evidence="9" key="2">
    <citation type="submission" date="2015-06" db="UniProtKB">
        <authorList>
            <consortium name="EnsemblPlants"/>
        </authorList>
    </citation>
    <scope>IDENTIFICATION</scope>
</reference>
<feature type="domain" description="Exostosin GT47" evidence="8">
    <location>
        <begin position="74"/>
        <end position="370"/>
    </location>
</feature>
<evidence type="ECO:0000256" key="7">
    <source>
        <dbReference type="SAM" id="Phobius"/>
    </source>
</evidence>
<evidence type="ECO:0000256" key="6">
    <source>
        <dbReference type="SAM" id="MobiDB-lite"/>
    </source>
</evidence>
<dbReference type="GO" id="GO:0016757">
    <property type="term" value="F:glycosyltransferase activity"/>
    <property type="evidence" value="ECO:0007669"/>
    <property type="project" value="UniProtKB-KW"/>
</dbReference>
<dbReference type="eggNOG" id="KOG1021">
    <property type="taxonomic scope" value="Eukaryota"/>
</dbReference>
<dbReference type="Proteomes" id="UP000008022">
    <property type="component" value="Unassembled WGS sequence"/>
</dbReference>
<dbReference type="EnsemblPlants" id="ORUFI03G12700.1">
    <property type="protein sequence ID" value="ORUFI03G12700.1"/>
    <property type="gene ID" value="ORUFI03G12700"/>
</dbReference>
<reference evidence="10" key="1">
    <citation type="submission" date="2013-06" db="EMBL/GenBank/DDBJ databases">
        <authorList>
            <person name="Zhao Q."/>
        </authorList>
    </citation>
    <scope>NUCLEOTIDE SEQUENCE</scope>
    <source>
        <strain evidence="10">cv. W1943</strain>
    </source>
</reference>
<organism evidence="9 10">
    <name type="scientific">Oryza rufipogon</name>
    <name type="common">Brownbeard rice</name>
    <name type="synonym">Asian wild rice</name>
    <dbReference type="NCBI Taxonomy" id="4529"/>
    <lineage>
        <taxon>Eukaryota</taxon>
        <taxon>Viridiplantae</taxon>
        <taxon>Streptophyta</taxon>
        <taxon>Embryophyta</taxon>
        <taxon>Tracheophyta</taxon>
        <taxon>Spermatophyta</taxon>
        <taxon>Magnoliopsida</taxon>
        <taxon>Liliopsida</taxon>
        <taxon>Poales</taxon>
        <taxon>Poaceae</taxon>
        <taxon>BOP clade</taxon>
        <taxon>Oryzoideae</taxon>
        <taxon>Oryzeae</taxon>
        <taxon>Oryzinae</taxon>
        <taxon>Oryza</taxon>
    </lineage>
</organism>
<keyword evidence="7" id="KW-0472">Membrane</keyword>
<evidence type="ECO:0000313" key="10">
    <source>
        <dbReference type="Proteomes" id="UP000008022"/>
    </source>
</evidence>
<dbReference type="AlphaFoldDB" id="A0A0E0NT62"/>
<evidence type="ECO:0000256" key="1">
    <source>
        <dbReference type="ARBA" id="ARBA00004323"/>
    </source>
</evidence>
<feature type="region of interest" description="Disordered" evidence="6">
    <location>
        <begin position="1"/>
        <end position="21"/>
    </location>
</feature>
<evidence type="ECO:0000313" key="9">
    <source>
        <dbReference type="EnsemblPlants" id="ORUFI03G12700.1"/>
    </source>
</evidence>
<dbReference type="PANTHER" id="PTHR11062:SF229">
    <property type="entry name" value="GLUCURONOXYLAN GLUCURONOSYLTRANSFERASE IRX7-RELATED"/>
    <property type="match status" value="1"/>
</dbReference>
<dbReference type="GO" id="GO:0010417">
    <property type="term" value="P:glucuronoxylan biosynthetic process"/>
    <property type="evidence" value="ECO:0007669"/>
    <property type="project" value="TreeGrafter"/>
</dbReference>
<evidence type="ECO:0000256" key="2">
    <source>
        <dbReference type="ARBA" id="ARBA00010271"/>
    </source>
</evidence>
<keyword evidence="3" id="KW-0808">Transferase</keyword>
<name>A0A0E0NT62_ORYRU</name>
<dbReference type="GO" id="GO:0000139">
    <property type="term" value="C:Golgi membrane"/>
    <property type="evidence" value="ECO:0007669"/>
    <property type="project" value="UniProtKB-SubCell"/>
</dbReference>
<evidence type="ECO:0000259" key="8">
    <source>
        <dbReference type="Pfam" id="PF03016"/>
    </source>
</evidence>
<protein>
    <recommendedName>
        <fullName evidence="8">Exostosin GT47 domain-containing protein</fullName>
    </recommendedName>
</protein>
<dbReference type="Gramene" id="ORUFI03G12700.1">
    <property type="protein sequence ID" value="ORUFI03G12700.1"/>
    <property type="gene ID" value="ORUFI03G12700"/>
</dbReference>
<keyword evidence="3" id="KW-0328">Glycosyltransferase</keyword>
<comment type="subcellular location">
    <subcellularLocation>
        <location evidence="1">Golgi apparatus membrane</location>
        <topology evidence="1">Single-pass type II membrane protein</topology>
    </subcellularLocation>
</comment>
<comment type="similarity">
    <text evidence="2">Belongs to the glycosyltransferase 47 family.</text>
</comment>
<dbReference type="PANTHER" id="PTHR11062">
    <property type="entry name" value="EXOSTOSIN HEPARAN SULFATE GLYCOSYLTRANSFERASE -RELATED"/>
    <property type="match status" value="1"/>
</dbReference>
<accession>A0A0E0NT62</accession>
<dbReference type="STRING" id="4529.A0A0E0NT62"/>
<keyword evidence="7" id="KW-1133">Transmembrane helix</keyword>
<dbReference type="InterPro" id="IPR004263">
    <property type="entry name" value="Exostosin"/>
</dbReference>
<keyword evidence="4" id="KW-0735">Signal-anchor</keyword>
<evidence type="ECO:0000256" key="5">
    <source>
        <dbReference type="ARBA" id="ARBA00023034"/>
    </source>
</evidence>
<dbReference type="InterPro" id="IPR040911">
    <property type="entry name" value="Exostosin_GT47"/>
</dbReference>
<feature type="transmembrane region" description="Helical" evidence="7">
    <location>
        <begin position="36"/>
        <end position="54"/>
    </location>
</feature>
<keyword evidence="7" id="KW-0812">Transmembrane</keyword>
<evidence type="ECO:0000256" key="3">
    <source>
        <dbReference type="ARBA" id="ARBA00022676"/>
    </source>
</evidence>
<dbReference type="HOGENOM" id="CLU_404614_0_0_1"/>
<keyword evidence="10" id="KW-1185">Reference proteome</keyword>
<keyword evidence="5" id="KW-0333">Golgi apparatus</keyword>